<dbReference type="RefSeq" id="XP_003052965.1">
    <property type="nucleotide sequence ID" value="XM_003052919.1"/>
</dbReference>
<feature type="region of interest" description="Disordered" evidence="1">
    <location>
        <begin position="161"/>
        <end position="221"/>
    </location>
</feature>
<dbReference type="GeneID" id="9671025"/>
<evidence type="ECO:0000313" key="3">
    <source>
        <dbReference type="EMBL" id="EEU47252.1"/>
    </source>
</evidence>
<feature type="compositionally biased region" description="Low complexity" evidence="1">
    <location>
        <begin position="181"/>
        <end position="190"/>
    </location>
</feature>
<organism evidence="3 4">
    <name type="scientific">Fusarium vanettenii (strain ATCC MYA-4622 / CBS 123669 / FGSC 9596 / NRRL 45880 / 77-13-4)</name>
    <name type="common">Fusarium solani subsp. pisi</name>
    <dbReference type="NCBI Taxonomy" id="660122"/>
    <lineage>
        <taxon>Eukaryota</taxon>
        <taxon>Fungi</taxon>
        <taxon>Dikarya</taxon>
        <taxon>Ascomycota</taxon>
        <taxon>Pezizomycotina</taxon>
        <taxon>Sordariomycetes</taxon>
        <taxon>Hypocreomycetidae</taxon>
        <taxon>Hypocreales</taxon>
        <taxon>Nectriaceae</taxon>
        <taxon>Fusarium</taxon>
        <taxon>Fusarium solani species complex</taxon>
        <taxon>Fusarium vanettenii</taxon>
    </lineage>
</organism>
<dbReference type="OMA" id="WYHYKEE"/>
<keyword evidence="2" id="KW-0472">Membrane</keyword>
<dbReference type="InParanoid" id="C7YLF8"/>
<dbReference type="eggNOG" id="ENOG502T1WI">
    <property type="taxonomic scope" value="Eukaryota"/>
</dbReference>
<evidence type="ECO:0000256" key="1">
    <source>
        <dbReference type="SAM" id="MobiDB-lite"/>
    </source>
</evidence>
<dbReference type="AlphaFoldDB" id="C7YLF8"/>
<dbReference type="HOGENOM" id="CLU_108099_2_1_1"/>
<feature type="compositionally biased region" description="Low complexity" evidence="1">
    <location>
        <begin position="200"/>
        <end position="209"/>
    </location>
</feature>
<feature type="compositionally biased region" description="Basic residues" evidence="1">
    <location>
        <begin position="166"/>
        <end position="180"/>
    </location>
</feature>
<protein>
    <submittedName>
        <fullName evidence="3">Uncharacterized protein</fullName>
    </submittedName>
</protein>
<keyword evidence="2" id="KW-1133">Transmembrane helix</keyword>
<sequence length="221" mass="24546">MTDFVKILDGAMTFGKSHREVTEPLIKLLTVAKFEPISCPSESTFASVFFLHPHATTSTADTPENMAPLLSPQDLGLAKLFARASATLSPPTLVVRQNPPTTTVTIISDDDGDNGTHLSGGAIAGIVIGSIVGFLLLLWILRSCMNLGAPPQEREKWYHYKEKSPPRRHRHRSRSRRRRSSISVPPSVVVRDSRSRSYRRSASPGYYYSDSDRGRGSRYYV</sequence>
<evidence type="ECO:0000256" key="2">
    <source>
        <dbReference type="SAM" id="Phobius"/>
    </source>
</evidence>
<keyword evidence="2" id="KW-0812">Transmembrane</keyword>
<dbReference type="KEGG" id="nhe:NECHADRAFT_77516"/>
<evidence type="ECO:0000313" key="4">
    <source>
        <dbReference type="Proteomes" id="UP000005206"/>
    </source>
</evidence>
<dbReference type="EMBL" id="GG698897">
    <property type="protein sequence ID" value="EEU47252.1"/>
    <property type="molecule type" value="Genomic_DNA"/>
</dbReference>
<reference evidence="3 4" key="1">
    <citation type="journal article" date="2009" name="PLoS Genet.">
        <title>The genome of Nectria haematococca: contribution of supernumerary chromosomes to gene expansion.</title>
        <authorList>
            <person name="Coleman J.J."/>
            <person name="Rounsley S.D."/>
            <person name="Rodriguez-Carres M."/>
            <person name="Kuo A."/>
            <person name="Wasmann C.C."/>
            <person name="Grimwood J."/>
            <person name="Schmutz J."/>
            <person name="Taga M."/>
            <person name="White G.J."/>
            <person name="Zhou S."/>
            <person name="Schwartz D.C."/>
            <person name="Freitag M."/>
            <person name="Ma L.J."/>
            <person name="Danchin E.G."/>
            <person name="Henrissat B."/>
            <person name="Coutinho P.M."/>
            <person name="Nelson D.R."/>
            <person name="Straney D."/>
            <person name="Napoli C.A."/>
            <person name="Barker B.M."/>
            <person name="Gribskov M."/>
            <person name="Rep M."/>
            <person name="Kroken S."/>
            <person name="Molnar I."/>
            <person name="Rensing C."/>
            <person name="Kennell J.C."/>
            <person name="Zamora J."/>
            <person name="Farman M.L."/>
            <person name="Selker E.U."/>
            <person name="Salamov A."/>
            <person name="Shapiro H."/>
            <person name="Pangilinan J."/>
            <person name="Lindquist E."/>
            <person name="Lamers C."/>
            <person name="Grigoriev I.V."/>
            <person name="Geiser D.M."/>
            <person name="Covert S.F."/>
            <person name="Temporini E."/>
            <person name="Vanetten H.D."/>
        </authorList>
    </citation>
    <scope>NUCLEOTIDE SEQUENCE [LARGE SCALE GENOMIC DNA]</scope>
    <source>
        <strain evidence="4">ATCC MYA-4622 / CBS 123669 / FGSC 9596 / NRRL 45880 / 77-13-4</strain>
    </source>
</reference>
<accession>C7YLF8</accession>
<dbReference type="VEuPathDB" id="FungiDB:NECHADRAFT_77516"/>
<dbReference type="OrthoDB" id="5423884at2759"/>
<feature type="transmembrane region" description="Helical" evidence="2">
    <location>
        <begin position="118"/>
        <end position="141"/>
    </location>
</feature>
<keyword evidence="4" id="KW-1185">Reference proteome</keyword>
<gene>
    <name evidence="3" type="ORF">NECHADRAFT_77516</name>
</gene>
<dbReference type="Proteomes" id="UP000005206">
    <property type="component" value="Chromosome 3"/>
</dbReference>
<name>C7YLF8_FUSV7</name>
<proteinExistence type="predicted"/>